<dbReference type="RefSeq" id="WP_344942599.1">
    <property type="nucleotide sequence ID" value="NZ_BAAAZR010000009.1"/>
</dbReference>
<dbReference type="Proteomes" id="UP001500888">
    <property type="component" value="Unassembled WGS sequence"/>
</dbReference>
<reference evidence="4" key="1">
    <citation type="journal article" date="2019" name="Int. J. Syst. Evol. Microbiol.">
        <title>The Global Catalogue of Microorganisms (GCM) 10K type strain sequencing project: providing services to taxonomists for standard genome sequencing and annotation.</title>
        <authorList>
            <consortium name="The Broad Institute Genomics Platform"/>
            <consortium name="The Broad Institute Genome Sequencing Center for Infectious Disease"/>
            <person name="Wu L."/>
            <person name="Ma J."/>
        </authorList>
    </citation>
    <scope>NUCLEOTIDE SEQUENCE [LARGE SCALE GENOMIC DNA]</scope>
    <source>
        <strain evidence="4">JCM 16908</strain>
    </source>
</reference>
<dbReference type="PANTHER" id="PTHR36933">
    <property type="entry name" value="SLL0788 PROTEIN"/>
    <property type="match status" value="1"/>
</dbReference>
<keyword evidence="1" id="KW-0732">Signal</keyword>
<gene>
    <name evidence="3" type="ORF">GCM10022226_42170</name>
</gene>
<evidence type="ECO:0000256" key="1">
    <source>
        <dbReference type="SAM" id="SignalP"/>
    </source>
</evidence>
<sequence>MRRAALALVTGLSLMALPACAATASPASPARSSVSATPSEGFNAADVMFLQMMIPHQRQGIEMARLATTRAVRGQVKALASAVETTQRDEVHTMTAWLIGWGRPVAADPRAHAAHGGLHVTSPAEIATLRTMDGDGFERRFLNVMIAHQHNAIDMARTEIGTGLNAQVKSLARRVDQSRSAQIGQMLAELN</sequence>
<organism evidence="3 4">
    <name type="scientific">Sphaerisporangium flaviroseum</name>
    <dbReference type="NCBI Taxonomy" id="509199"/>
    <lineage>
        <taxon>Bacteria</taxon>
        <taxon>Bacillati</taxon>
        <taxon>Actinomycetota</taxon>
        <taxon>Actinomycetes</taxon>
        <taxon>Streptosporangiales</taxon>
        <taxon>Streptosporangiaceae</taxon>
        <taxon>Sphaerisporangium</taxon>
    </lineage>
</organism>
<evidence type="ECO:0000259" key="2">
    <source>
        <dbReference type="Pfam" id="PF03713"/>
    </source>
</evidence>
<comment type="caution">
    <text evidence="3">The sequence shown here is derived from an EMBL/GenBank/DDBJ whole genome shotgun (WGS) entry which is preliminary data.</text>
</comment>
<feature type="domain" description="DUF305" evidence="2">
    <location>
        <begin position="46"/>
        <end position="187"/>
    </location>
</feature>
<accession>A0ABP7IFB3</accession>
<protein>
    <submittedName>
        <fullName evidence="3">DUF305 domain-containing protein</fullName>
    </submittedName>
</protein>
<evidence type="ECO:0000313" key="3">
    <source>
        <dbReference type="EMBL" id="GAA3817074.1"/>
    </source>
</evidence>
<dbReference type="InterPro" id="IPR005183">
    <property type="entry name" value="DUF305_CopM-like"/>
</dbReference>
<dbReference type="Pfam" id="PF03713">
    <property type="entry name" value="DUF305"/>
    <property type="match status" value="1"/>
</dbReference>
<keyword evidence="4" id="KW-1185">Reference proteome</keyword>
<proteinExistence type="predicted"/>
<dbReference type="Gene3D" id="1.20.1260.10">
    <property type="match status" value="1"/>
</dbReference>
<dbReference type="InterPro" id="IPR012347">
    <property type="entry name" value="Ferritin-like"/>
</dbReference>
<dbReference type="PANTHER" id="PTHR36933:SF1">
    <property type="entry name" value="SLL0788 PROTEIN"/>
    <property type="match status" value="1"/>
</dbReference>
<dbReference type="EMBL" id="BAAAZR010000009">
    <property type="protein sequence ID" value="GAA3817074.1"/>
    <property type="molecule type" value="Genomic_DNA"/>
</dbReference>
<feature type="chain" id="PRO_5045080017" evidence="1">
    <location>
        <begin position="22"/>
        <end position="191"/>
    </location>
</feature>
<evidence type="ECO:0000313" key="4">
    <source>
        <dbReference type="Proteomes" id="UP001500888"/>
    </source>
</evidence>
<feature type="signal peptide" evidence="1">
    <location>
        <begin position="1"/>
        <end position="21"/>
    </location>
</feature>
<name>A0ABP7IFB3_9ACTN</name>